<dbReference type="Proteomes" id="UP000818624">
    <property type="component" value="Chromosome 2"/>
</dbReference>
<evidence type="ECO:0000313" key="1">
    <source>
        <dbReference type="EMBL" id="WFD47743.1"/>
    </source>
</evidence>
<organism evidence="1 2">
    <name type="scientific">Malassezia furfur</name>
    <name type="common">Pityriasis versicolor infection agent</name>
    <name type="synonym">Pityrosporum furfur</name>
    <dbReference type="NCBI Taxonomy" id="55194"/>
    <lineage>
        <taxon>Eukaryota</taxon>
        <taxon>Fungi</taxon>
        <taxon>Dikarya</taxon>
        <taxon>Basidiomycota</taxon>
        <taxon>Ustilaginomycotina</taxon>
        <taxon>Malasseziomycetes</taxon>
        <taxon>Malasseziales</taxon>
        <taxon>Malasseziaceae</taxon>
        <taxon>Malassezia</taxon>
    </lineage>
</organism>
<gene>
    <name evidence="1" type="ORF">GLX27_002403</name>
</gene>
<protein>
    <submittedName>
        <fullName evidence="1">Uncharacterized protein</fullName>
    </submittedName>
</protein>
<accession>A0ABY8EQI3</accession>
<reference evidence="1 2" key="1">
    <citation type="journal article" date="2020" name="Elife">
        <title>Loss of centromere function drives karyotype evolution in closely related Malassezia species.</title>
        <authorList>
            <person name="Sankaranarayanan S.R."/>
            <person name="Ianiri G."/>
            <person name="Coelho M.A."/>
            <person name="Reza M.H."/>
            <person name="Thimmappa B.C."/>
            <person name="Ganguly P."/>
            <person name="Vadnala R.N."/>
            <person name="Sun S."/>
            <person name="Siddharthan R."/>
            <person name="Tellgren-Roth C."/>
            <person name="Dawson T.L."/>
            <person name="Heitman J."/>
            <person name="Sanyal K."/>
        </authorList>
    </citation>
    <scope>NUCLEOTIDE SEQUENCE [LARGE SCALE GENOMIC DNA]</scope>
    <source>
        <strain evidence="1">CBS14141</strain>
    </source>
</reference>
<keyword evidence="2" id="KW-1185">Reference proteome</keyword>
<sequence>MAVEDGEAGGFGTDDFIAFDLGEGSDVEQSEERERTVKTVDDAVREHASARSTPWATQVEWHRYRNVAEMYVRR</sequence>
<evidence type="ECO:0000313" key="2">
    <source>
        <dbReference type="Proteomes" id="UP000818624"/>
    </source>
</evidence>
<dbReference type="EMBL" id="CP046235">
    <property type="protein sequence ID" value="WFD47743.1"/>
    <property type="molecule type" value="Genomic_DNA"/>
</dbReference>
<proteinExistence type="predicted"/>
<name>A0ABY8EQI3_MALFU</name>